<dbReference type="InterPro" id="IPR036852">
    <property type="entry name" value="Peptidase_S8/S53_dom_sf"/>
</dbReference>
<organism evidence="7 8">
    <name type="scientific">Escallonia herrerae</name>
    <dbReference type="NCBI Taxonomy" id="1293975"/>
    <lineage>
        <taxon>Eukaryota</taxon>
        <taxon>Viridiplantae</taxon>
        <taxon>Streptophyta</taxon>
        <taxon>Embryophyta</taxon>
        <taxon>Tracheophyta</taxon>
        <taxon>Spermatophyta</taxon>
        <taxon>Magnoliopsida</taxon>
        <taxon>eudicotyledons</taxon>
        <taxon>Gunneridae</taxon>
        <taxon>Pentapetalae</taxon>
        <taxon>asterids</taxon>
        <taxon>campanulids</taxon>
        <taxon>Escalloniales</taxon>
        <taxon>Escalloniaceae</taxon>
        <taxon>Escallonia</taxon>
    </lineage>
</organism>
<comment type="caution">
    <text evidence="3">Lacks conserved residue(s) required for the propagation of feature annotation.</text>
</comment>
<evidence type="ECO:0000256" key="4">
    <source>
        <dbReference type="SAM" id="SignalP"/>
    </source>
</evidence>
<evidence type="ECO:0000259" key="5">
    <source>
        <dbReference type="Pfam" id="PF00082"/>
    </source>
</evidence>
<dbReference type="GO" id="GO:0004252">
    <property type="term" value="F:serine-type endopeptidase activity"/>
    <property type="evidence" value="ECO:0007669"/>
    <property type="project" value="InterPro"/>
</dbReference>
<dbReference type="Gene3D" id="3.40.50.200">
    <property type="entry name" value="Peptidase S8/S53 domain"/>
    <property type="match status" value="2"/>
</dbReference>
<dbReference type="PANTHER" id="PTHR10795">
    <property type="entry name" value="PROPROTEIN CONVERTASE SUBTILISIN/KEXIN"/>
    <property type="match status" value="1"/>
</dbReference>
<evidence type="ECO:0000256" key="2">
    <source>
        <dbReference type="ARBA" id="ARBA00022729"/>
    </source>
</evidence>
<feature type="domain" description="Subtilisin-like protease fibronectin type-III" evidence="6">
    <location>
        <begin position="439"/>
        <end position="537"/>
    </location>
</feature>
<name>A0AA88WP85_9ASTE</name>
<dbReference type="Gene3D" id="2.60.40.2310">
    <property type="match status" value="1"/>
</dbReference>
<dbReference type="PROSITE" id="PS51892">
    <property type="entry name" value="SUBTILASE"/>
    <property type="match status" value="1"/>
</dbReference>
<dbReference type="InterPro" id="IPR041469">
    <property type="entry name" value="Subtilisin-like_FN3"/>
</dbReference>
<feature type="signal peptide" evidence="4">
    <location>
        <begin position="1"/>
        <end position="18"/>
    </location>
</feature>
<dbReference type="SUPFAM" id="SSF52743">
    <property type="entry name" value="Subtilisin-like"/>
    <property type="match status" value="1"/>
</dbReference>
<keyword evidence="2 4" id="KW-0732">Signal</keyword>
<evidence type="ECO:0000313" key="8">
    <source>
        <dbReference type="Proteomes" id="UP001188597"/>
    </source>
</evidence>
<dbReference type="InterPro" id="IPR045051">
    <property type="entry name" value="SBT"/>
</dbReference>
<dbReference type="GO" id="GO:0006508">
    <property type="term" value="P:proteolysis"/>
    <property type="evidence" value="ECO:0007669"/>
    <property type="project" value="InterPro"/>
</dbReference>
<keyword evidence="8" id="KW-1185">Reference proteome</keyword>
<accession>A0AA88WP85</accession>
<reference evidence="7" key="1">
    <citation type="submission" date="2022-12" db="EMBL/GenBank/DDBJ databases">
        <title>Draft genome assemblies for two species of Escallonia (Escalloniales).</title>
        <authorList>
            <person name="Chanderbali A."/>
            <person name="Dervinis C."/>
            <person name="Anghel I."/>
            <person name="Soltis D."/>
            <person name="Soltis P."/>
            <person name="Zapata F."/>
        </authorList>
    </citation>
    <scope>NUCLEOTIDE SEQUENCE</scope>
    <source>
        <strain evidence="7">UCBG64.0493</strain>
        <tissue evidence="7">Leaf</tissue>
    </source>
</reference>
<gene>
    <name evidence="7" type="ORF">RJ639_035259</name>
</gene>
<comment type="caution">
    <text evidence="7">The sequence shown here is derived from an EMBL/GenBank/DDBJ whole genome shotgun (WGS) entry which is preliminary data.</text>
</comment>
<dbReference type="Pfam" id="PF17766">
    <property type="entry name" value="fn3_6"/>
    <property type="match status" value="1"/>
</dbReference>
<evidence type="ECO:0000259" key="6">
    <source>
        <dbReference type="Pfam" id="PF17766"/>
    </source>
</evidence>
<protein>
    <submittedName>
        <fullName evidence="7">Uncharacterized protein</fullName>
    </submittedName>
</protein>
<feature type="chain" id="PRO_5041687807" evidence="4">
    <location>
        <begin position="19"/>
        <end position="540"/>
    </location>
</feature>
<evidence type="ECO:0000256" key="1">
    <source>
        <dbReference type="ARBA" id="ARBA00011073"/>
    </source>
</evidence>
<dbReference type="InterPro" id="IPR000209">
    <property type="entry name" value="Peptidase_S8/S53_dom"/>
</dbReference>
<sequence length="540" mass="60080">MVKLFSLLFLLICMHVHGSPNTSSQIIAPLFRFSRARCLARAFKLQLRRLGPVPERFRGVCETGDSFTTGHCNRKLIGARYYYRGFERDMGSLSEGFHFLSPRDDFRHGSHTASTAVGSVMTDLSYSFFGENRSTIRGGAPYARLAIYKTCWFDKCSCPDIAKAFDDAIDDNVDIISMSLGQPGTDADLINDCFSLGALHAFQNGILVSASAGNDAEPYTVGNAAPWILTVAASSVDREFDSRVELGNGDTLKGYAYHDDDQSYSANIVTALSAAIGNVQPERARNPTALIHDTRLSFEGIRAPKMAYFSSKGPSSAPDIIKVYMLVFHSRYSSAVAYVLYVNRVLIGSRANHLRFLDTAVVYDATNQPIQADRRDATPFDFGSGHLMPNYALRPGLVYDFSTNDVISYLCSAGVNNWQLQSLLREDAYCPYQPVLTYNLNHPSIAVSNMNGPTIVIRTVTYRGEGQDPKTFRLSVEHLEGIHLEVQPNFLDFFDGRKTMTYRVDISVRNTEVLGRYVFGSITWYNNVQKVRSPVAVRAF</sequence>
<comment type="similarity">
    <text evidence="1 3">Belongs to the peptidase S8 family.</text>
</comment>
<proteinExistence type="inferred from homology"/>
<dbReference type="AlphaFoldDB" id="A0AA88WP85"/>
<dbReference type="Pfam" id="PF00082">
    <property type="entry name" value="Peptidase_S8"/>
    <property type="match status" value="1"/>
</dbReference>
<dbReference type="EMBL" id="JAVXUP010000305">
    <property type="protein sequence ID" value="KAK3031436.1"/>
    <property type="molecule type" value="Genomic_DNA"/>
</dbReference>
<evidence type="ECO:0000313" key="7">
    <source>
        <dbReference type="EMBL" id="KAK3031436.1"/>
    </source>
</evidence>
<dbReference type="Gene3D" id="3.50.30.30">
    <property type="match status" value="1"/>
</dbReference>
<feature type="domain" description="Peptidase S8/S53" evidence="5">
    <location>
        <begin position="98"/>
        <end position="320"/>
    </location>
</feature>
<dbReference type="Proteomes" id="UP001188597">
    <property type="component" value="Unassembled WGS sequence"/>
</dbReference>
<evidence type="ECO:0000256" key="3">
    <source>
        <dbReference type="PROSITE-ProRule" id="PRU01240"/>
    </source>
</evidence>